<dbReference type="HOGENOM" id="CLU_760233_0_0_0"/>
<dbReference type="Gene3D" id="2.130.10.10">
    <property type="entry name" value="YVTN repeat-like/Quinoprotein amine dehydrogenase"/>
    <property type="match status" value="1"/>
</dbReference>
<name>W0RHR1_9BACT</name>
<dbReference type="PATRIC" id="fig|861299.3.peg.1429"/>
<proteinExistence type="predicted"/>
<dbReference type="eggNOG" id="COG3391">
    <property type="taxonomic scope" value="Bacteria"/>
</dbReference>
<dbReference type="OrthoDB" id="8952942at2"/>
<evidence type="ECO:0000313" key="2">
    <source>
        <dbReference type="Proteomes" id="UP000019151"/>
    </source>
</evidence>
<dbReference type="KEGG" id="gba:J421_1406"/>
<dbReference type="PANTHER" id="PTHR47197">
    <property type="entry name" value="PROTEIN NIRF"/>
    <property type="match status" value="1"/>
</dbReference>
<dbReference type="EMBL" id="CP007128">
    <property type="protein sequence ID" value="AHG88943.1"/>
    <property type="molecule type" value="Genomic_DNA"/>
</dbReference>
<dbReference type="InterPro" id="IPR011047">
    <property type="entry name" value="Quinoprotein_ADH-like_sf"/>
</dbReference>
<dbReference type="STRING" id="861299.J421_1406"/>
<organism evidence="1 2">
    <name type="scientific">Gemmatirosa kalamazoonensis</name>
    <dbReference type="NCBI Taxonomy" id="861299"/>
    <lineage>
        <taxon>Bacteria</taxon>
        <taxon>Pseudomonadati</taxon>
        <taxon>Gemmatimonadota</taxon>
        <taxon>Gemmatimonadia</taxon>
        <taxon>Gemmatimonadales</taxon>
        <taxon>Gemmatimonadaceae</taxon>
        <taxon>Gemmatirosa</taxon>
    </lineage>
</organism>
<dbReference type="InterPro" id="IPR051200">
    <property type="entry name" value="Host-pathogen_enzymatic-act"/>
</dbReference>
<accession>W0RHR1</accession>
<evidence type="ECO:0000313" key="1">
    <source>
        <dbReference type="EMBL" id="AHG88943.1"/>
    </source>
</evidence>
<keyword evidence="2" id="KW-1185">Reference proteome</keyword>
<reference evidence="1 2" key="1">
    <citation type="journal article" date="2014" name="Genome Announc.">
        <title>Genome Sequence and Methylome of Soil Bacterium Gemmatirosa kalamazoonensis KBS708T, a Member of the Rarely Cultivated Gemmatimonadetes Phylum.</title>
        <authorList>
            <person name="Debruyn J.M."/>
            <person name="Radosevich M."/>
            <person name="Wommack K.E."/>
            <person name="Polson S.W."/>
            <person name="Hauser L.J."/>
            <person name="Fawaz M.N."/>
            <person name="Korlach J."/>
            <person name="Tsai Y.C."/>
        </authorList>
    </citation>
    <scope>NUCLEOTIDE SEQUENCE [LARGE SCALE GENOMIC DNA]</scope>
    <source>
        <strain evidence="1 2">KBS708</strain>
    </source>
</reference>
<gene>
    <name evidence="1" type="ORF">J421_1406</name>
</gene>
<sequence>MNDGIGRREFVTLGSLALAAHLLRADERSLLYVAVPGIRNYTEWGGVGLLVYDIADGFRLLRRIPAPILGKGGSVENVKGICASAAAGRVYVSTITRLLAYDLRTDRLLWNREYERGCDRMAITPDGSAIWLPSLEGPFWSVLDAVTGDVLARIDTNSGAHNTICGAAGARAYLAGLGSTSLRVADTRTRAVVSQVGPFGGVIRPFTVDGAERRCYVNVNDLLGFEIGDLETGKVLHRVEVPGFAKGPVKRHGCPSHGVGLTPDEREIWLCDGANSRVHVFDATVSPPRLVQSIVVRDQPGWITFTLDGRLALASTGEIVDTRTKRIVHALSDEQGLPVASEKVVEVVFRGRDPVRTGDQFGVGRRG</sequence>
<dbReference type="InterPro" id="IPR015943">
    <property type="entry name" value="WD40/YVTN_repeat-like_dom_sf"/>
</dbReference>
<dbReference type="SUPFAM" id="SSF50998">
    <property type="entry name" value="Quinoprotein alcohol dehydrogenase-like"/>
    <property type="match status" value="1"/>
</dbReference>
<dbReference type="PANTHER" id="PTHR47197:SF3">
    <property type="entry name" value="DIHYDRO-HEME D1 DEHYDROGENASE"/>
    <property type="match status" value="1"/>
</dbReference>
<dbReference type="AlphaFoldDB" id="W0RHR1"/>
<protein>
    <submittedName>
        <fullName evidence="1">Uncharacterized protein</fullName>
    </submittedName>
</protein>
<dbReference type="Proteomes" id="UP000019151">
    <property type="component" value="Chromosome"/>
</dbReference>
<dbReference type="InParanoid" id="W0RHR1"/>
<dbReference type="RefSeq" id="WP_148306193.1">
    <property type="nucleotide sequence ID" value="NZ_CP007128.1"/>
</dbReference>